<feature type="region of interest" description="Disordered" evidence="1">
    <location>
        <begin position="49"/>
        <end position="75"/>
    </location>
</feature>
<evidence type="ECO:0000256" key="1">
    <source>
        <dbReference type="SAM" id="MobiDB-lite"/>
    </source>
</evidence>
<evidence type="ECO:0000313" key="4">
    <source>
        <dbReference type="Proteomes" id="UP000827092"/>
    </source>
</evidence>
<evidence type="ECO:0000313" key="3">
    <source>
        <dbReference type="EMBL" id="KAG8198159.1"/>
    </source>
</evidence>
<dbReference type="Proteomes" id="UP000827092">
    <property type="component" value="Unassembled WGS sequence"/>
</dbReference>
<dbReference type="AlphaFoldDB" id="A0AAV6VQZ7"/>
<evidence type="ECO:0008006" key="5">
    <source>
        <dbReference type="Google" id="ProtNLM"/>
    </source>
</evidence>
<dbReference type="EMBL" id="JAFNEN010000043">
    <property type="protein sequence ID" value="KAG8198159.1"/>
    <property type="molecule type" value="Genomic_DNA"/>
</dbReference>
<reference evidence="3 4" key="1">
    <citation type="journal article" date="2022" name="Nat. Ecol. Evol.">
        <title>A masculinizing supergene underlies an exaggerated male reproductive morph in a spider.</title>
        <authorList>
            <person name="Hendrickx F."/>
            <person name="De Corte Z."/>
            <person name="Sonet G."/>
            <person name="Van Belleghem S.M."/>
            <person name="Kostlbacher S."/>
            <person name="Vangestel C."/>
        </authorList>
    </citation>
    <scope>NUCLEOTIDE SEQUENCE [LARGE SCALE GENOMIC DNA]</scope>
    <source>
        <strain evidence="3">W744_W776</strain>
    </source>
</reference>
<accession>A0AAV6VQZ7</accession>
<keyword evidence="4" id="KW-1185">Reference proteome</keyword>
<organism evidence="3 4">
    <name type="scientific">Oedothorax gibbosus</name>
    <dbReference type="NCBI Taxonomy" id="931172"/>
    <lineage>
        <taxon>Eukaryota</taxon>
        <taxon>Metazoa</taxon>
        <taxon>Ecdysozoa</taxon>
        <taxon>Arthropoda</taxon>
        <taxon>Chelicerata</taxon>
        <taxon>Arachnida</taxon>
        <taxon>Araneae</taxon>
        <taxon>Araneomorphae</taxon>
        <taxon>Entelegynae</taxon>
        <taxon>Araneoidea</taxon>
        <taxon>Linyphiidae</taxon>
        <taxon>Erigoninae</taxon>
        <taxon>Oedothorax</taxon>
    </lineage>
</organism>
<keyword evidence="2" id="KW-0732">Signal</keyword>
<comment type="caution">
    <text evidence="3">The sequence shown here is derived from an EMBL/GenBank/DDBJ whole genome shotgun (WGS) entry which is preliminary data.</text>
</comment>
<sequence length="75" mass="7991">MYLFHSTLLVTSSLSLYTSAVCRLPPSEKRTQVSVALISLPLAAPRVAMTGGQRHASQHTPPLLLKAGPSDIGLH</sequence>
<protein>
    <recommendedName>
        <fullName evidence="5">Secreted protein</fullName>
    </recommendedName>
</protein>
<feature type="signal peptide" evidence="2">
    <location>
        <begin position="1"/>
        <end position="20"/>
    </location>
</feature>
<gene>
    <name evidence="3" type="ORF">JTE90_006910</name>
</gene>
<name>A0AAV6VQZ7_9ARAC</name>
<feature type="chain" id="PRO_5043809479" description="Secreted protein" evidence="2">
    <location>
        <begin position="21"/>
        <end position="75"/>
    </location>
</feature>
<evidence type="ECO:0000256" key="2">
    <source>
        <dbReference type="SAM" id="SignalP"/>
    </source>
</evidence>
<proteinExistence type="predicted"/>